<gene>
    <name evidence="1" type="ORF">KV110_23890</name>
</gene>
<accession>A0ABX8RG99</accession>
<name>A0ABX8RG99_NOCIO</name>
<evidence type="ECO:0000313" key="2">
    <source>
        <dbReference type="Proteomes" id="UP000694257"/>
    </source>
</evidence>
<dbReference type="RefSeq" id="WP_218469517.1">
    <property type="nucleotide sequence ID" value="NZ_BAABJN010000013.1"/>
</dbReference>
<reference evidence="1 2" key="1">
    <citation type="submission" date="2021-07" db="EMBL/GenBank/DDBJ databases">
        <title>Whole Genome Sequence of Nocardia Iowensis.</title>
        <authorList>
            <person name="Lamm A."/>
            <person name="Collins-Fairclough A.M."/>
            <person name="Bunk B."/>
            <person name="Sproer C."/>
        </authorList>
    </citation>
    <scope>NUCLEOTIDE SEQUENCE [LARGE SCALE GENOMIC DNA]</scope>
    <source>
        <strain evidence="1 2">NRRL 5646</strain>
    </source>
</reference>
<dbReference type="EMBL" id="CP078145">
    <property type="protein sequence ID" value="QXN88634.1"/>
    <property type="molecule type" value="Genomic_DNA"/>
</dbReference>
<dbReference type="Proteomes" id="UP000694257">
    <property type="component" value="Chromosome"/>
</dbReference>
<keyword evidence="2" id="KW-1185">Reference proteome</keyword>
<organism evidence="1 2">
    <name type="scientific">Nocardia iowensis</name>
    <dbReference type="NCBI Taxonomy" id="204891"/>
    <lineage>
        <taxon>Bacteria</taxon>
        <taxon>Bacillati</taxon>
        <taxon>Actinomycetota</taxon>
        <taxon>Actinomycetes</taxon>
        <taxon>Mycobacteriales</taxon>
        <taxon>Nocardiaceae</taxon>
        <taxon>Nocardia</taxon>
    </lineage>
</organism>
<protein>
    <recommendedName>
        <fullName evidence="3">S-layer protein C-terminal domain-containing protein</fullName>
    </recommendedName>
</protein>
<proteinExistence type="predicted"/>
<evidence type="ECO:0008006" key="3">
    <source>
        <dbReference type="Google" id="ProtNLM"/>
    </source>
</evidence>
<sequence>MLQEFQDLGINLLAASISFGAGLSATELRRRWRSRSSRAFWKPFADGEFRVVTPVHRHDDLTIDKSEWLGQNDLAALLTLQGAAGSLRIPAQSIRPASRLNDEDWRSNLILIGGPSTNTVTGAALERLRVGVGFGSLGEPLSGRPEVHDRQTGRTWSLANTPAGNTVRTDHGIVVRAASPFNSQKTVLVIAGATSYGTAGAARLCESSTFLDHPAVRSGDPFEAVCSVDIAGGAPREVQVMLVRPLS</sequence>
<evidence type="ECO:0000313" key="1">
    <source>
        <dbReference type="EMBL" id="QXN88634.1"/>
    </source>
</evidence>